<gene>
    <name evidence="5" type="ORF">SAMN04489708_115125</name>
</gene>
<comment type="similarity">
    <text evidence="1">Belongs to the oxygen-dependent FAD-linked oxidoreductase family.</text>
</comment>
<keyword evidence="6" id="KW-1185">Reference proteome</keyword>
<protein>
    <submittedName>
        <fullName evidence="5">FAD/FMN-containing dehydrogenase</fullName>
    </submittedName>
</protein>
<proteinExistence type="inferred from homology"/>
<keyword evidence="2" id="KW-0285">Flavoprotein</keyword>
<dbReference type="InterPro" id="IPR016166">
    <property type="entry name" value="FAD-bd_PCMH"/>
</dbReference>
<organism evidence="5 6">
    <name type="scientific">Paracidovorax cattleyae</name>
    <dbReference type="NCBI Taxonomy" id="80868"/>
    <lineage>
        <taxon>Bacteria</taxon>
        <taxon>Pseudomonadati</taxon>
        <taxon>Pseudomonadota</taxon>
        <taxon>Betaproteobacteria</taxon>
        <taxon>Burkholderiales</taxon>
        <taxon>Comamonadaceae</taxon>
        <taxon>Paracidovorax</taxon>
    </lineage>
</organism>
<sequence length="437" mass="48041">MAVVAVHSWGRLRAAEHALRPLAEHPPARLPLSAGQHGLAHGMGRSYGDVCLNPGGTLWATRGQDRFIAWDEATGALTCEAGVLLRDIQRTFIPRGWMLPVTPGTQFATVGGAIANDVHGKNHHVHGSFGDHVLSLHLLRTDGLLVRCGPDLRPDWFCATVGGLGLTGVITQATLRLHRVSGPWLDTETLPYGSLREFFALADASEAGWEYTVSWIDCLAGADARGIFMRGNHVPGPVADPPAEPRGGRRTVPFVPPISLVNRWSLRPFNTAYYHLHKRRAGRALQHYEPFFYPLDNLLEWNRIYGRRGFYQYQCAVPREGGEDAVAALLREIAASGQGSFLGVLKTFGQRMPLGMLSFPMPGVTLALDFPNLGEPTLRLFDRLDAVVASAGGRLYAAKDARMPRTLFEAGYPRLSEFLPYRDPRIRSAMSLRLLGD</sequence>
<dbReference type="PANTHER" id="PTHR13878:SF53">
    <property type="entry name" value="CYTOKININ DEHYDROGENASE 6"/>
    <property type="match status" value="1"/>
</dbReference>
<dbReference type="EMBL" id="FNJL01000015">
    <property type="protein sequence ID" value="SDP54576.1"/>
    <property type="molecule type" value="Genomic_DNA"/>
</dbReference>
<name>A0A1H0TM19_9BURK</name>
<dbReference type="AlphaFoldDB" id="A0A1H0TM19"/>
<dbReference type="InterPro" id="IPR006094">
    <property type="entry name" value="Oxid_FAD_bind_N"/>
</dbReference>
<dbReference type="GO" id="GO:0016491">
    <property type="term" value="F:oxidoreductase activity"/>
    <property type="evidence" value="ECO:0007669"/>
    <property type="project" value="UniProtKB-KW"/>
</dbReference>
<evidence type="ECO:0000259" key="4">
    <source>
        <dbReference type="PROSITE" id="PS51387"/>
    </source>
</evidence>
<evidence type="ECO:0000256" key="3">
    <source>
        <dbReference type="ARBA" id="ARBA00023002"/>
    </source>
</evidence>
<dbReference type="InterPro" id="IPR016169">
    <property type="entry name" value="FAD-bd_PCMH_sub2"/>
</dbReference>
<dbReference type="PANTHER" id="PTHR13878">
    <property type="entry name" value="GULONOLACTONE OXIDASE"/>
    <property type="match status" value="1"/>
</dbReference>
<dbReference type="Pfam" id="PF01565">
    <property type="entry name" value="FAD_binding_4"/>
    <property type="match status" value="1"/>
</dbReference>
<reference evidence="6" key="1">
    <citation type="submission" date="2016-10" db="EMBL/GenBank/DDBJ databases">
        <authorList>
            <person name="Varghese N."/>
            <person name="Submissions S."/>
        </authorList>
    </citation>
    <scope>NUCLEOTIDE SEQUENCE [LARGE SCALE GENOMIC DNA]</scope>
    <source>
        <strain evidence="6">DSM 17101</strain>
    </source>
</reference>
<evidence type="ECO:0000256" key="1">
    <source>
        <dbReference type="ARBA" id="ARBA00005466"/>
    </source>
</evidence>
<dbReference type="InterPro" id="IPR050432">
    <property type="entry name" value="FAD-linked_Oxidoreductases_BP"/>
</dbReference>
<dbReference type="GO" id="GO:0071949">
    <property type="term" value="F:FAD binding"/>
    <property type="evidence" value="ECO:0007669"/>
    <property type="project" value="InterPro"/>
</dbReference>
<dbReference type="PROSITE" id="PS51387">
    <property type="entry name" value="FAD_PCMH"/>
    <property type="match status" value="1"/>
</dbReference>
<dbReference type="SUPFAM" id="SSF56176">
    <property type="entry name" value="FAD-binding/transporter-associated domain-like"/>
    <property type="match status" value="1"/>
</dbReference>
<evidence type="ECO:0000313" key="6">
    <source>
        <dbReference type="Proteomes" id="UP000199317"/>
    </source>
</evidence>
<evidence type="ECO:0000256" key="2">
    <source>
        <dbReference type="ARBA" id="ARBA00022827"/>
    </source>
</evidence>
<keyword evidence="3" id="KW-0560">Oxidoreductase</keyword>
<dbReference type="InterPro" id="IPR036318">
    <property type="entry name" value="FAD-bd_PCMH-like_sf"/>
</dbReference>
<dbReference type="Gene3D" id="3.30.465.10">
    <property type="match status" value="1"/>
</dbReference>
<evidence type="ECO:0000313" key="5">
    <source>
        <dbReference type="EMBL" id="SDP54576.1"/>
    </source>
</evidence>
<feature type="domain" description="FAD-binding PCMH-type" evidence="4">
    <location>
        <begin position="1"/>
        <end position="180"/>
    </location>
</feature>
<accession>A0A1H0TM19</accession>
<keyword evidence="2" id="KW-0274">FAD</keyword>
<dbReference type="Proteomes" id="UP000199317">
    <property type="component" value="Unassembled WGS sequence"/>
</dbReference>